<dbReference type="Proteomes" id="UP000438476">
    <property type="component" value="Unassembled WGS sequence"/>
</dbReference>
<proteinExistence type="predicted"/>
<gene>
    <name evidence="1" type="ORF">GRI91_00565</name>
</gene>
<sequence>MAPNDRENTINGEDAMFFSPIVLAASLTLAPPAAPQQPLESGLEGAIQGCEEWVLNPASWTDGIEPFMENVALGDRMGLVDSIPESAQPPRNLRVANHYWRINATKDAGYFLVVSDHVPMCHITGGGEVDLQPTVAALMSSADFSRNWQLVDEFSDDGMLTSKFSHRQEPSLIMTLSRSDQSKTSAARPQLVVTAKIDLRG</sequence>
<comment type="caution">
    <text evidence="1">The sequence shown here is derived from an EMBL/GenBank/DDBJ whole genome shotgun (WGS) entry which is preliminary data.</text>
</comment>
<keyword evidence="2" id="KW-1185">Reference proteome</keyword>
<dbReference type="AlphaFoldDB" id="A0A6I4T2C3"/>
<reference evidence="1 2" key="1">
    <citation type="submission" date="2019-12" db="EMBL/GenBank/DDBJ databases">
        <title>Genomic-based taxomic classification of the family Erythrobacteraceae.</title>
        <authorList>
            <person name="Xu L."/>
        </authorList>
    </citation>
    <scope>NUCLEOTIDE SEQUENCE [LARGE SCALE GENOMIC DNA]</scope>
    <source>
        <strain evidence="1 2">LMG 29518</strain>
    </source>
</reference>
<dbReference type="EMBL" id="WTYT01000001">
    <property type="protein sequence ID" value="MXO64253.1"/>
    <property type="molecule type" value="Genomic_DNA"/>
</dbReference>
<dbReference type="OrthoDB" id="7907497at2"/>
<organism evidence="1 2">
    <name type="scientific">Altericroceibacterium endophyticum</name>
    <dbReference type="NCBI Taxonomy" id="1808508"/>
    <lineage>
        <taxon>Bacteria</taxon>
        <taxon>Pseudomonadati</taxon>
        <taxon>Pseudomonadota</taxon>
        <taxon>Alphaproteobacteria</taxon>
        <taxon>Sphingomonadales</taxon>
        <taxon>Erythrobacteraceae</taxon>
        <taxon>Altericroceibacterium</taxon>
    </lineage>
</organism>
<evidence type="ECO:0000313" key="2">
    <source>
        <dbReference type="Proteomes" id="UP000438476"/>
    </source>
</evidence>
<name>A0A6I4T2C3_9SPHN</name>
<accession>A0A6I4T2C3</accession>
<evidence type="ECO:0000313" key="1">
    <source>
        <dbReference type="EMBL" id="MXO64253.1"/>
    </source>
</evidence>
<dbReference type="RefSeq" id="WP_160734706.1">
    <property type="nucleotide sequence ID" value="NZ_WTYT01000001.1"/>
</dbReference>
<protein>
    <submittedName>
        <fullName evidence="1">Uncharacterized protein</fullName>
    </submittedName>
</protein>